<organism evidence="2 3">
    <name type="scientific">Limosa lapponica baueri</name>
    <dbReference type="NCBI Taxonomy" id="1758121"/>
    <lineage>
        <taxon>Eukaryota</taxon>
        <taxon>Metazoa</taxon>
        <taxon>Chordata</taxon>
        <taxon>Craniata</taxon>
        <taxon>Vertebrata</taxon>
        <taxon>Euteleostomi</taxon>
        <taxon>Archelosauria</taxon>
        <taxon>Archosauria</taxon>
        <taxon>Dinosauria</taxon>
        <taxon>Saurischia</taxon>
        <taxon>Theropoda</taxon>
        <taxon>Coelurosauria</taxon>
        <taxon>Aves</taxon>
        <taxon>Neognathae</taxon>
        <taxon>Neoaves</taxon>
        <taxon>Charadriiformes</taxon>
        <taxon>Scolopacidae</taxon>
        <taxon>Limosa</taxon>
    </lineage>
</organism>
<evidence type="ECO:0000256" key="1">
    <source>
        <dbReference type="SAM" id="MobiDB-lite"/>
    </source>
</evidence>
<sequence>MEKRSNICEKCFLPSLTSQKSALHPCDDLASGLNAFLASHLAMALQSIGTMSVGTKKPPAGTKGSTPSYPP</sequence>
<reference evidence="3" key="2">
    <citation type="submission" date="2017-12" db="EMBL/GenBank/DDBJ databases">
        <title>Genome sequence of the Bar-tailed Godwit (Limosa lapponica baueri).</title>
        <authorList>
            <person name="Lima N.C.B."/>
            <person name="Parody-Merino A.M."/>
            <person name="Battley P.F."/>
            <person name="Fidler A.E."/>
            <person name="Prosdocimi F."/>
        </authorList>
    </citation>
    <scope>NUCLEOTIDE SEQUENCE [LARGE SCALE GENOMIC DNA]</scope>
</reference>
<dbReference type="AlphaFoldDB" id="A0A2I0TD88"/>
<evidence type="ECO:0000313" key="2">
    <source>
        <dbReference type="EMBL" id="PKU31736.1"/>
    </source>
</evidence>
<evidence type="ECO:0000313" key="3">
    <source>
        <dbReference type="Proteomes" id="UP000233556"/>
    </source>
</evidence>
<protein>
    <submittedName>
        <fullName evidence="2">Uncharacterized protein</fullName>
    </submittedName>
</protein>
<proteinExistence type="predicted"/>
<gene>
    <name evidence="2" type="ORF">llap_17960</name>
</gene>
<accession>A0A2I0TD88</accession>
<feature type="region of interest" description="Disordered" evidence="1">
    <location>
        <begin position="52"/>
        <end position="71"/>
    </location>
</feature>
<reference evidence="3" key="1">
    <citation type="submission" date="2017-11" db="EMBL/GenBank/DDBJ databases">
        <authorList>
            <person name="Lima N.C."/>
            <person name="Parody-Merino A.M."/>
            <person name="Battley P.F."/>
            <person name="Fidler A.E."/>
            <person name="Prosdocimi F."/>
        </authorList>
    </citation>
    <scope>NUCLEOTIDE SEQUENCE [LARGE SCALE GENOMIC DNA]</scope>
</reference>
<dbReference type="Proteomes" id="UP000233556">
    <property type="component" value="Unassembled WGS sequence"/>
</dbReference>
<dbReference type="EMBL" id="KZ512348">
    <property type="protein sequence ID" value="PKU31736.1"/>
    <property type="molecule type" value="Genomic_DNA"/>
</dbReference>
<keyword evidence="3" id="KW-1185">Reference proteome</keyword>
<name>A0A2I0TD88_LIMLA</name>